<evidence type="ECO:0000313" key="10">
    <source>
        <dbReference type="Proteomes" id="UP000653454"/>
    </source>
</evidence>
<protein>
    <submittedName>
        <fullName evidence="9">(diamondback moth) hypothetical protein</fullName>
    </submittedName>
</protein>
<dbReference type="InterPro" id="IPR036179">
    <property type="entry name" value="Ig-like_dom_sf"/>
</dbReference>
<dbReference type="AlphaFoldDB" id="A0A8S4DK79"/>
<evidence type="ECO:0000256" key="3">
    <source>
        <dbReference type="ARBA" id="ARBA00023157"/>
    </source>
</evidence>
<keyword evidence="3" id="KW-1015">Disulfide bond</keyword>
<dbReference type="InterPro" id="IPR003598">
    <property type="entry name" value="Ig_sub2"/>
</dbReference>
<evidence type="ECO:0000313" key="9">
    <source>
        <dbReference type="EMBL" id="CAG9101027.1"/>
    </source>
</evidence>
<keyword evidence="4" id="KW-0393">Immunoglobulin domain</keyword>
<dbReference type="GO" id="GO:0009653">
    <property type="term" value="P:anatomical structure morphogenesis"/>
    <property type="evidence" value="ECO:0007669"/>
    <property type="project" value="UniProtKB-ARBA"/>
</dbReference>
<proteinExistence type="predicted"/>
<dbReference type="InterPro" id="IPR007110">
    <property type="entry name" value="Ig-like_dom"/>
</dbReference>
<dbReference type="InterPro" id="IPR036116">
    <property type="entry name" value="FN3_sf"/>
</dbReference>
<feature type="domain" description="Ig-like" evidence="7">
    <location>
        <begin position="408"/>
        <end position="499"/>
    </location>
</feature>
<dbReference type="EMBL" id="CAJHNJ030000006">
    <property type="protein sequence ID" value="CAG9101027.1"/>
    <property type="molecule type" value="Genomic_DNA"/>
</dbReference>
<feature type="domain" description="Ig-like" evidence="7">
    <location>
        <begin position="122"/>
        <end position="212"/>
    </location>
</feature>
<evidence type="ECO:0000259" key="8">
    <source>
        <dbReference type="PROSITE" id="PS50853"/>
    </source>
</evidence>
<dbReference type="CDD" id="cd00063">
    <property type="entry name" value="FN3"/>
    <property type="match status" value="2"/>
</dbReference>
<evidence type="ECO:0000256" key="4">
    <source>
        <dbReference type="ARBA" id="ARBA00023319"/>
    </source>
</evidence>
<dbReference type="PROSITE" id="PS50853">
    <property type="entry name" value="FN3"/>
    <property type="match status" value="2"/>
</dbReference>
<feature type="domain" description="Ig-like" evidence="7">
    <location>
        <begin position="311"/>
        <end position="403"/>
    </location>
</feature>
<feature type="domain" description="Fibronectin type-III" evidence="8">
    <location>
        <begin position="612"/>
        <end position="709"/>
    </location>
</feature>
<dbReference type="InterPro" id="IPR003599">
    <property type="entry name" value="Ig_sub"/>
</dbReference>
<dbReference type="PANTHER" id="PTHR12231">
    <property type="entry name" value="CTX-RELATED TYPE I TRANSMEMBRANE PROTEIN"/>
    <property type="match status" value="1"/>
</dbReference>
<keyword evidence="2" id="KW-0677">Repeat</keyword>
<dbReference type="InterPro" id="IPR003961">
    <property type="entry name" value="FN3_dom"/>
</dbReference>
<dbReference type="SMART" id="SM00060">
    <property type="entry name" value="FN3"/>
    <property type="match status" value="2"/>
</dbReference>
<dbReference type="GO" id="GO:0043005">
    <property type="term" value="C:neuron projection"/>
    <property type="evidence" value="ECO:0007669"/>
    <property type="project" value="TreeGrafter"/>
</dbReference>
<gene>
    <name evidence="9" type="ORF">PLXY2_LOCUS2488</name>
</gene>
<dbReference type="InterPro" id="IPR013783">
    <property type="entry name" value="Ig-like_fold"/>
</dbReference>
<dbReference type="GO" id="GO:0030154">
    <property type="term" value="P:cell differentiation"/>
    <property type="evidence" value="ECO:0007669"/>
    <property type="project" value="UniProtKB-ARBA"/>
</dbReference>
<evidence type="ECO:0000256" key="5">
    <source>
        <dbReference type="SAM" id="Phobius"/>
    </source>
</evidence>
<evidence type="ECO:0000259" key="7">
    <source>
        <dbReference type="PROSITE" id="PS50835"/>
    </source>
</evidence>
<keyword evidence="5" id="KW-1133">Transmembrane helix</keyword>
<feature type="transmembrane region" description="Helical" evidence="5">
    <location>
        <begin position="720"/>
        <end position="742"/>
    </location>
</feature>
<keyword evidence="5" id="KW-0472">Membrane</keyword>
<reference evidence="9" key="1">
    <citation type="submission" date="2020-11" db="EMBL/GenBank/DDBJ databases">
        <authorList>
            <person name="Whiteford S."/>
        </authorList>
    </citation>
    <scope>NUCLEOTIDE SEQUENCE</scope>
</reference>
<organism evidence="9 10">
    <name type="scientific">Plutella xylostella</name>
    <name type="common">Diamondback moth</name>
    <name type="synonym">Plutella maculipennis</name>
    <dbReference type="NCBI Taxonomy" id="51655"/>
    <lineage>
        <taxon>Eukaryota</taxon>
        <taxon>Metazoa</taxon>
        <taxon>Ecdysozoa</taxon>
        <taxon>Arthropoda</taxon>
        <taxon>Hexapoda</taxon>
        <taxon>Insecta</taxon>
        <taxon>Pterygota</taxon>
        <taxon>Neoptera</taxon>
        <taxon>Endopterygota</taxon>
        <taxon>Lepidoptera</taxon>
        <taxon>Glossata</taxon>
        <taxon>Ditrysia</taxon>
        <taxon>Yponomeutoidea</taxon>
        <taxon>Plutellidae</taxon>
        <taxon>Plutella</taxon>
    </lineage>
</organism>
<dbReference type="SMART" id="SM00408">
    <property type="entry name" value="IGc2"/>
    <property type="match status" value="4"/>
</dbReference>
<accession>A0A8S4DK79</accession>
<dbReference type="InterPro" id="IPR013098">
    <property type="entry name" value="Ig_I-set"/>
</dbReference>
<dbReference type="Pfam" id="PF00041">
    <property type="entry name" value="fn3"/>
    <property type="match status" value="2"/>
</dbReference>
<dbReference type="Proteomes" id="UP000653454">
    <property type="component" value="Unassembled WGS sequence"/>
</dbReference>
<evidence type="ECO:0000256" key="1">
    <source>
        <dbReference type="ARBA" id="ARBA00022729"/>
    </source>
</evidence>
<dbReference type="PROSITE" id="PS50835">
    <property type="entry name" value="IG_LIKE"/>
    <property type="match status" value="4"/>
</dbReference>
<feature type="domain" description="Fibronectin type-III" evidence="8">
    <location>
        <begin position="508"/>
        <end position="604"/>
    </location>
</feature>
<dbReference type="SUPFAM" id="SSF49265">
    <property type="entry name" value="Fibronectin type III"/>
    <property type="match status" value="1"/>
</dbReference>
<dbReference type="InterPro" id="IPR051170">
    <property type="entry name" value="Neural/epithelial_adhesion"/>
</dbReference>
<dbReference type="SUPFAM" id="SSF48726">
    <property type="entry name" value="Immunoglobulin"/>
    <property type="match status" value="4"/>
</dbReference>
<feature type="signal peptide" evidence="6">
    <location>
        <begin position="1"/>
        <end position="21"/>
    </location>
</feature>
<evidence type="ECO:0000256" key="6">
    <source>
        <dbReference type="SAM" id="SignalP"/>
    </source>
</evidence>
<dbReference type="SMART" id="SM00409">
    <property type="entry name" value="IG"/>
    <property type="match status" value="5"/>
</dbReference>
<feature type="chain" id="PRO_5035910228" evidence="6">
    <location>
        <begin position="22"/>
        <end position="809"/>
    </location>
</feature>
<keyword evidence="5" id="KW-0812">Transmembrane</keyword>
<dbReference type="Gene3D" id="2.60.40.10">
    <property type="entry name" value="Immunoglobulins"/>
    <property type="match status" value="7"/>
</dbReference>
<keyword evidence="10" id="KW-1185">Reference proteome</keyword>
<keyword evidence="1 6" id="KW-0732">Signal</keyword>
<sequence>MQRFSFVCVATILFFGKVTHSCFTYDQHQSIIIKTGSSFYQECHCIEPGASVNNLKWIDPSGHEIQEMGLDTKLNVYTEKQARSISLHIPQLSKTISGPYQCVTTHQGKKYSSTFLIEAYDPAYFVNTTRKQYIIAGQDSMVHCHARGETEPLITWYKEGEEDESVQIVNNDKYEVQDRGLKIKRVTDNDNGTYKCTASVLDTGEEVDRLINVEVILSPIIEEIRVTPKTSVVVGTTVIIECIADGFPHPEYIWTKTSEKVPSENITWDQDINAITFESIEPSDQGKYECKASNIAGESKKEVSIEVLLPPTILEFSNVTALEGSTVQVVCRVSGRPVPDVKLIPNSPEILTDTDIIFDHKIISETENIIVVTFTLAKRSYEGVYYCNASNEVDTAEEEMYVDILYKPHFEIGQESIWGWIGKSVNLSCEFDSDPPGTIEWRFQGNDVETDEQVAINKLLNPDPTPELFVPFTIDRKSLFGIYECIAKNEHGKSKKSITIKEAFAPPVIDNVKLKEITATSVTFDIRGPNITEGPGVVGYTTEYDEEENYKITSIHRNRTWSVERPYRVEKLKPRTKYFFKFAAINAVGVGAWSESVTVVTLERTVPDRPIWEEELRSMELKAEAIGNVLKWKVPDSDDPIDTYYLKYCPVQTENVNVDLCNEQTIAPSSQINLDYLEQNTTYYIELIAHNAQGNSSAADLYMTTAAREESTSPLTAEGMIGLSVVVVVLCILALDLVLLCWRRQGLIASCYYRKKKNRNDDNLMSRDKKGLLRDSGIATTADDTLKKSHQEFEYNKTTGVITGKHSSV</sequence>
<feature type="domain" description="Ig-like" evidence="7">
    <location>
        <begin position="219"/>
        <end position="304"/>
    </location>
</feature>
<dbReference type="Pfam" id="PF13927">
    <property type="entry name" value="Ig_3"/>
    <property type="match status" value="3"/>
</dbReference>
<dbReference type="Pfam" id="PF07679">
    <property type="entry name" value="I-set"/>
    <property type="match status" value="1"/>
</dbReference>
<evidence type="ECO:0000256" key="2">
    <source>
        <dbReference type="ARBA" id="ARBA00022737"/>
    </source>
</evidence>
<comment type="caution">
    <text evidence="9">The sequence shown here is derived from an EMBL/GenBank/DDBJ whole genome shotgun (WGS) entry which is preliminary data.</text>
</comment>
<dbReference type="PANTHER" id="PTHR12231:SF269">
    <property type="entry name" value="FASCILIN 2-LIKE PROTEIN"/>
    <property type="match status" value="1"/>
</dbReference>
<name>A0A8S4DK79_PLUXY</name>